<sequence length="76" mass="8361">MLQTYEAVLEPNGHLQFLETLPTLITTSCRVLVTFTTETQPADTALCGATLSETALAQDWSRNEEDAAWAHLQPAK</sequence>
<organism evidence="1 2">
    <name type="scientific">Methylovulum psychrotolerans</name>
    <dbReference type="NCBI Taxonomy" id="1704499"/>
    <lineage>
        <taxon>Bacteria</taxon>
        <taxon>Pseudomonadati</taxon>
        <taxon>Pseudomonadota</taxon>
        <taxon>Gammaproteobacteria</taxon>
        <taxon>Methylococcales</taxon>
        <taxon>Methylococcaceae</taxon>
        <taxon>Methylovulum</taxon>
    </lineage>
</organism>
<dbReference type="KEGG" id="mpsy:CEK71_08975"/>
<dbReference type="EMBL" id="CP022129">
    <property type="protein sequence ID" value="ASF46204.1"/>
    <property type="molecule type" value="Genomic_DNA"/>
</dbReference>
<accession>A0A1Z4BY27</accession>
<keyword evidence="2" id="KW-1185">Reference proteome</keyword>
<evidence type="ECO:0000313" key="1">
    <source>
        <dbReference type="EMBL" id="ASF46204.1"/>
    </source>
</evidence>
<proteinExistence type="predicted"/>
<dbReference type="RefSeq" id="WP_088619078.1">
    <property type="nucleotide sequence ID" value="NZ_CP022129.1"/>
</dbReference>
<dbReference type="Proteomes" id="UP000197019">
    <property type="component" value="Chromosome"/>
</dbReference>
<protein>
    <submittedName>
        <fullName evidence="1">Uncharacterized protein</fullName>
    </submittedName>
</protein>
<name>A0A1Z4BY27_9GAMM</name>
<evidence type="ECO:0000313" key="2">
    <source>
        <dbReference type="Proteomes" id="UP000197019"/>
    </source>
</evidence>
<reference evidence="1 2" key="1">
    <citation type="submission" date="2017-06" db="EMBL/GenBank/DDBJ databases">
        <title>Genome Sequencing of the methanotroph Methylovulum psychrotolerants str. HV10-M2 isolated from a high-altitude environment.</title>
        <authorList>
            <person name="Mateos-Rivera A."/>
        </authorList>
    </citation>
    <scope>NUCLEOTIDE SEQUENCE [LARGE SCALE GENOMIC DNA]</scope>
    <source>
        <strain evidence="1 2">HV10_M2</strain>
    </source>
</reference>
<dbReference type="AlphaFoldDB" id="A0A1Z4BY27"/>
<gene>
    <name evidence="1" type="ORF">CEK71_08975</name>
</gene>
<dbReference type="OrthoDB" id="1495109at2"/>